<organism evidence="2 3">
    <name type="scientific">Gossypium lobatum</name>
    <dbReference type="NCBI Taxonomy" id="34289"/>
    <lineage>
        <taxon>Eukaryota</taxon>
        <taxon>Viridiplantae</taxon>
        <taxon>Streptophyta</taxon>
        <taxon>Embryophyta</taxon>
        <taxon>Tracheophyta</taxon>
        <taxon>Spermatophyta</taxon>
        <taxon>Magnoliopsida</taxon>
        <taxon>eudicotyledons</taxon>
        <taxon>Gunneridae</taxon>
        <taxon>Pentapetalae</taxon>
        <taxon>rosids</taxon>
        <taxon>malvids</taxon>
        <taxon>Malvales</taxon>
        <taxon>Malvaceae</taxon>
        <taxon>Malvoideae</taxon>
        <taxon>Gossypium</taxon>
    </lineage>
</organism>
<dbReference type="InterPro" id="IPR026960">
    <property type="entry name" value="RVT-Znf"/>
</dbReference>
<dbReference type="Pfam" id="PF13966">
    <property type="entry name" value="zf-RVT"/>
    <property type="match status" value="1"/>
</dbReference>
<keyword evidence="3" id="KW-1185">Reference proteome</keyword>
<sequence>MEGILGEPVCRIPLKDNERKVKDLWDNRNGRWKRERVKEIYGEYLENCICNLTIPHNGVKDTRLWLQNPHGIYITKSAYLWMILKKVGFGPHRFLWRAIWKLKMIPKIKIFSWRISHNILPTYDNIARIRQGVNNACPSWNDKNNMAFKRKIDATEMIWERAQTLSKDFRIFNLTEPTVFSNNPVNKNWKKPPVGSIKVIVDATILNGYRGVGVVARDHDGFVIGGCYNCEEKAMDVIWAELDAFKE</sequence>
<accession>A0A7J8NFG0</accession>
<evidence type="ECO:0000313" key="3">
    <source>
        <dbReference type="Proteomes" id="UP000593572"/>
    </source>
</evidence>
<feature type="domain" description="Reverse transcriptase zinc-binding" evidence="1">
    <location>
        <begin position="73"/>
        <end position="143"/>
    </location>
</feature>
<dbReference type="EMBL" id="JABEZX010218217">
    <property type="protein sequence ID" value="MBA0575584.1"/>
    <property type="molecule type" value="Genomic_DNA"/>
</dbReference>
<protein>
    <recommendedName>
        <fullName evidence="1">Reverse transcriptase zinc-binding domain-containing protein</fullName>
    </recommendedName>
</protein>
<evidence type="ECO:0000259" key="1">
    <source>
        <dbReference type="Pfam" id="PF13966"/>
    </source>
</evidence>
<proteinExistence type="predicted"/>
<name>A0A7J8NFG0_9ROSI</name>
<reference evidence="2 3" key="1">
    <citation type="journal article" date="2019" name="Genome Biol. Evol.">
        <title>Insights into the evolution of the New World diploid cottons (Gossypium, subgenus Houzingenia) based on genome sequencing.</title>
        <authorList>
            <person name="Grover C.E."/>
            <person name="Arick M.A. 2nd"/>
            <person name="Thrash A."/>
            <person name="Conover J.L."/>
            <person name="Sanders W.S."/>
            <person name="Peterson D.G."/>
            <person name="Frelichowski J.E."/>
            <person name="Scheffler J.A."/>
            <person name="Scheffler B.E."/>
            <person name="Wendel J.F."/>
        </authorList>
    </citation>
    <scope>NUCLEOTIDE SEQUENCE [LARGE SCALE GENOMIC DNA]</scope>
    <source>
        <strain evidence="2">157</strain>
        <tissue evidence="2">Leaf</tissue>
    </source>
</reference>
<dbReference type="Proteomes" id="UP000593572">
    <property type="component" value="Unassembled WGS sequence"/>
</dbReference>
<gene>
    <name evidence="2" type="ORF">Golob_024321</name>
</gene>
<comment type="caution">
    <text evidence="2">The sequence shown here is derived from an EMBL/GenBank/DDBJ whole genome shotgun (WGS) entry which is preliminary data.</text>
</comment>
<feature type="non-terminal residue" evidence="2">
    <location>
        <position position="1"/>
    </location>
</feature>
<dbReference type="AlphaFoldDB" id="A0A7J8NFG0"/>
<evidence type="ECO:0000313" key="2">
    <source>
        <dbReference type="EMBL" id="MBA0575584.1"/>
    </source>
</evidence>